<gene>
    <name evidence="1" type="ORF">PICMEDRAFT_70163</name>
</gene>
<organism evidence="1 2">
    <name type="scientific">Pichia membranifaciens NRRL Y-2026</name>
    <dbReference type="NCBI Taxonomy" id="763406"/>
    <lineage>
        <taxon>Eukaryota</taxon>
        <taxon>Fungi</taxon>
        <taxon>Dikarya</taxon>
        <taxon>Ascomycota</taxon>
        <taxon>Saccharomycotina</taxon>
        <taxon>Pichiomycetes</taxon>
        <taxon>Pichiales</taxon>
        <taxon>Pichiaceae</taxon>
        <taxon>Pichia</taxon>
    </lineage>
</organism>
<dbReference type="AlphaFoldDB" id="A0A1E3NS52"/>
<dbReference type="EMBL" id="KV454001">
    <property type="protein sequence ID" value="ODQ48538.1"/>
    <property type="molecule type" value="Genomic_DNA"/>
</dbReference>
<reference evidence="1 2" key="1">
    <citation type="journal article" date="2016" name="Proc. Natl. Acad. Sci. U.S.A.">
        <title>Comparative genomics of biotechnologically important yeasts.</title>
        <authorList>
            <person name="Riley R."/>
            <person name="Haridas S."/>
            <person name="Wolfe K.H."/>
            <person name="Lopes M.R."/>
            <person name="Hittinger C.T."/>
            <person name="Goeker M."/>
            <person name="Salamov A.A."/>
            <person name="Wisecaver J.H."/>
            <person name="Long T.M."/>
            <person name="Calvey C.H."/>
            <person name="Aerts A.L."/>
            <person name="Barry K.W."/>
            <person name="Choi C."/>
            <person name="Clum A."/>
            <person name="Coughlan A.Y."/>
            <person name="Deshpande S."/>
            <person name="Douglass A.P."/>
            <person name="Hanson S.J."/>
            <person name="Klenk H.-P."/>
            <person name="LaButti K.M."/>
            <person name="Lapidus A."/>
            <person name="Lindquist E.A."/>
            <person name="Lipzen A.M."/>
            <person name="Meier-Kolthoff J.P."/>
            <person name="Ohm R.A."/>
            <person name="Otillar R.P."/>
            <person name="Pangilinan J.L."/>
            <person name="Peng Y."/>
            <person name="Rokas A."/>
            <person name="Rosa C.A."/>
            <person name="Scheuner C."/>
            <person name="Sibirny A.A."/>
            <person name="Slot J.C."/>
            <person name="Stielow J.B."/>
            <person name="Sun H."/>
            <person name="Kurtzman C.P."/>
            <person name="Blackwell M."/>
            <person name="Grigoriev I.V."/>
            <person name="Jeffries T.W."/>
        </authorList>
    </citation>
    <scope>NUCLEOTIDE SEQUENCE [LARGE SCALE GENOMIC DNA]</scope>
    <source>
        <strain evidence="1 2">NRRL Y-2026</strain>
    </source>
</reference>
<sequence>MQNLESSFSEIVTNLVTGTRLNDYVASCLYQHPATIKAAKQITALISDAQVDSDAQSLLNHITGKYLISLHVAYEQQIQQSKKTTNEDEDEDKTSEKPVEYSIEEIIGLNLHRIFAILDLTIHIDEVYSEYSSYSMHTFVSILSYIYPIEFIVKHLAPLFFNEEGKQRRLLLTKGNKLQGKVKPGSRLLVIYKQIVSRIPEFEPSNDSVIAKFRQFICNSFEIGDKLSQSSNWHMAQKTLNGYHSSFEGYYDAKPNSRGGKSQRNVFVDYITLMRTLTTHHEGELIQALNKGLNSSNSLNLRLIEDINRTLDSVTHHNHRTLVKLPLNEKSTKQTKWVLDEETFNAQVKTYDFYWSLKIQLAILANFFNEMSVEKWRPNSETISKEYSKFKKPDVLINPITSFDSKRKVADWLTSSLNAFKQKNFHHAELLDIFENNEKTFSKMKLKNFVHPEISQLSEISNSKKRNLAEYIAEAHDLERSIVNKRPKFVHSLGTPKLSKLWGVQTGLKSSAISEWKDCDDVLESVKDDVYFARGAYEENPADTAAAETYTRLCWKGLRSIKEQGSWLELATCNEFGEVAGDSGKRLF</sequence>
<protein>
    <submittedName>
        <fullName evidence="1">Uncharacterized protein</fullName>
    </submittedName>
</protein>
<dbReference type="STRING" id="763406.A0A1E3NS52"/>
<dbReference type="GeneID" id="30180263"/>
<name>A0A1E3NS52_9ASCO</name>
<keyword evidence="2" id="KW-1185">Reference proteome</keyword>
<dbReference type="RefSeq" id="XP_019019651.1">
    <property type="nucleotide sequence ID" value="XM_019163576.1"/>
</dbReference>
<dbReference type="OrthoDB" id="10257415at2759"/>
<accession>A0A1E3NS52</accession>
<dbReference type="Proteomes" id="UP000094455">
    <property type="component" value="Unassembled WGS sequence"/>
</dbReference>
<evidence type="ECO:0000313" key="1">
    <source>
        <dbReference type="EMBL" id="ODQ48538.1"/>
    </source>
</evidence>
<proteinExistence type="predicted"/>
<evidence type="ECO:0000313" key="2">
    <source>
        <dbReference type="Proteomes" id="UP000094455"/>
    </source>
</evidence>